<dbReference type="InterPro" id="IPR041588">
    <property type="entry name" value="Integrase_H2C2"/>
</dbReference>
<name>A0A6J1QHG4_9HYME</name>
<accession>A0A6J1QHG4</accession>
<feature type="region of interest" description="Disordered" evidence="2">
    <location>
        <begin position="1622"/>
        <end position="1663"/>
    </location>
</feature>
<dbReference type="InterPro" id="IPR001584">
    <property type="entry name" value="Integrase_cat-core"/>
</dbReference>
<dbReference type="GO" id="GO:0015074">
    <property type="term" value="P:DNA integration"/>
    <property type="evidence" value="ECO:0007669"/>
    <property type="project" value="InterPro"/>
</dbReference>
<keyword evidence="4" id="KW-1185">Reference proteome</keyword>
<dbReference type="GO" id="GO:0042575">
    <property type="term" value="C:DNA polymerase complex"/>
    <property type="evidence" value="ECO:0007669"/>
    <property type="project" value="UniProtKB-ARBA"/>
</dbReference>
<dbReference type="InterPro" id="IPR008042">
    <property type="entry name" value="Retrotrans_Pao"/>
</dbReference>
<dbReference type="Gene3D" id="3.10.10.10">
    <property type="entry name" value="HIV Type 1 Reverse Transcriptase, subunit A, domain 1"/>
    <property type="match status" value="1"/>
</dbReference>
<dbReference type="Proteomes" id="UP000504618">
    <property type="component" value="Unplaced"/>
</dbReference>
<evidence type="ECO:0000256" key="1">
    <source>
        <dbReference type="SAM" id="Coils"/>
    </source>
</evidence>
<evidence type="ECO:0000259" key="3">
    <source>
        <dbReference type="PROSITE" id="PS50994"/>
    </source>
</evidence>
<dbReference type="Pfam" id="PF18701">
    <property type="entry name" value="DUF5641"/>
    <property type="match status" value="1"/>
</dbReference>
<dbReference type="InterPro" id="IPR012337">
    <property type="entry name" value="RNaseH-like_sf"/>
</dbReference>
<evidence type="ECO:0000313" key="5">
    <source>
        <dbReference type="RefSeq" id="XP_024881787.1"/>
    </source>
</evidence>
<dbReference type="OrthoDB" id="416987at2759"/>
<dbReference type="SUPFAM" id="SSF56672">
    <property type="entry name" value="DNA/RNA polymerases"/>
    <property type="match status" value="1"/>
</dbReference>
<dbReference type="RefSeq" id="XP_024881787.1">
    <property type="nucleotide sequence ID" value="XM_025026019.1"/>
</dbReference>
<keyword evidence="1" id="KW-0175">Coiled coil</keyword>
<dbReference type="InterPro" id="IPR043502">
    <property type="entry name" value="DNA/RNA_pol_sf"/>
</dbReference>
<feature type="compositionally biased region" description="Basic and acidic residues" evidence="2">
    <location>
        <begin position="1648"/>
        <end position="1663"/>
    </location>
</feature>
<dbReference type="InterPro" id="IPR036397">
    <property type="entry name" value="RNaseH_sf"/>
</dbReference>
<organism evidence="4 5">
    <name type="scientific">Temnothorax curvispinosus</name>
    <dbReference type="NCBI Taxonomy" id="300111"/>
    <lineage>
        <taxon>Eukaryota</taxon>
        <taxon>Metazoa</taxon>
        <taxon>Ecdysozoa</taxon>
        <taxon>Arthropoda</taxon>
        <taxon>Hexapoda</taxon>
        <taxon>Insecta</taxon>
        <taxon>Pterygota</taxon>
        <taxon>Neoptera</taxon>
        <taxon>Endopterygota</taxon>
        <taxon>Hymenoptera</taxon>
        <taxon>Apocrita</taxon>
        <taxon>Aculeata</taxon>
        <taxon>Formicoidea</taxon>
        <taxon>Formicidae</taxon>
        <taxon>Myrmicinae</taxon>
        <taxon>Temnothorax</taxon>
    </lineage>
</organism>
<evidence type="ECO:0000313" key="4">
    <source>
        <dbReference type="Proteomes" id="UP000504618"/>
    </source>
</evidence>
<proteinExistence type="predicted"/>
<gene>
    <name evidence="5" type="primary">LOC112461010</name>
</gene>
<dbReference type="GO" id="GO:0003676">
    <property type="term" value="F:nucleic acid binding"/>
    <property type="evidence" value="ECO:0007669"/>
    <property type="project" value="InterPro"/>
</dbReference>
<protein>
    <submittedName>
        <fullName evidence="5">Uncharacterized protein LOC112461010 isoform X1</fullName>
    </submittedName>
</protein>
<feature type="coiled-coil region" evidence="1">
    <location>
        <begin position="32"/>
        <end position="69"/>
    </location>
</feature>
<evidence type="ECO:0000256" key="2">
    <source>
        <dbReference type="SAM" id="MobiDB-lite"/>
    </source>
</evidence>
<feature type="domain" description="Integrase catalytic" evidence="3">
    <location>
        <begin position="1314"/>
        <end position="1502"/>
    </location>
</feature>
<dbReference type="Gene3D" id="3.30.420.10">
    <property type="entry name" value="Ribonuclease H-like superfamily/Ribonuclease H"/>
    <property type="match status" value="1"/>
</dbReference>
<dbReference type="InterPro" id="IPR040676">
    <property type="entry name" value="DUF5641"/>
</dbReference>
<dbReference type="Pfam" id="PF17921">
    <property type="entry name" value="Integrase_H2C2"/>
    <property type="match status" value="1"/>
</dbReference>
<dbReference type="SUPFAM" id="SSF53098">
    <property type="entry name" value="Ribonuclease H-like"/>
    <property type="match status" value="1"/>
</dbReference>
<sequence length="1677" mass="191545">MDNCKKLRKTARAAFTRTYNWLSTNISRDAAIEDIQAQFALLKDKASEIEDLNDKLQQSLLDQEEMTDQDLEEESATCDEYRLKYYRIKTQVTNLMQPMPPIANDGEAVQPRNRRDNEQAIQDKRFKLPKIELQKFSGELREWLQFWSLFKNIHEDQQITKEDKFQYLVQAMVKDSRASDLVNSYPPIAENYDKVIDSLKSRFGKSDLLIELYVRELLKLVLNNTTKSGKKPSVGNLFDKLETQLRALESLGVTTEMCAAMLYPLVESLLPEETLRVWQRSPASSGATVAKDRLTNLMSFLALAKEVQAEQRIEMVVSGFGITSEAKVKDRNKRTKQEASETPTAAGLLTVNETIDSKCIFCDERHNCVNCEKAKKLSLAERQEIVKEKRACFCCAKIGHNLKSCCYKGKCAWCGHRHILLLCRSVASNTSSSGSKAKTDTQQKDVVENLSNLSSGPEVFMQTLMVKVYNDNQEQLIRAVVDSGSHHSYISADVAAKMQFKETGNRTMIHSLFGGVSTQPLDHKRYLVCLRSLDGGYACNFNAFEQNKICVNIPRVTGGSWIKELSRKSINLTDANHDEVPISLLIGADVAGKLLTGRIVQLDNGVTAVDTKFGWTIMGKNPSHVCQHNDSVAIAFSMYVDEAKIEDLWNLDVLGIQDPIQKSTKEQHQENVLKGFRHSTIINEQGRYEVCLPWKENHPTLPMNRATAERRLESTIKKLKQDGLYQAYDDVFQDWLNDGIIEELSSNEAKDYGHYLPHRHVVKKNSTTRIRPVFDASSRERRGPSLNQCLETGPNFIELIPELLLRFRLQKFGVIADIRKAFLQISVSKQDRDVMKFLWKRRPEDTEFVVYRHCRVVFGVSSSPFLLGATIDLHLENIARDLPKEEINLIRDLAKSFYVDNSITSHPTVDEVKGFKEKATLYMSKGGFDLRGWEYSGDMNPSTETPVLGLVWDKDASQAAYAAVIFVRVVCGQGIKVHLVQAKSRLAPLGKPTIPRLELMGAVIGARLLCSTIKYLNRPEVKVYCWTDSSTVLAWIKRESQWATFVWRRVQEIRQLTEPDDWRHVPGDLNPADLPSRGCSARKLIKTKWWLGPQWLSRPEEEWPLSDAKIDEDAVRSEMKKGTVRSKVVQISSVLVANATGHESRASGEMMIPDTSYEGILRRLAWIMRFVANCRLEASKRVRSYLRVKEVTAAELKLIRMVQRESFFGFKDSRMKLMNTYLDEDGIIRLKSPVANRDDTMDFRHPILLDSRHSLVNKLIEYTHLRLNHAPASIMINALREKFWILGCRRGVNAVIHSCVSCRRFNAKRVETLSPALPGKRVRDAAVFEITGMDYAGPLFLRDKTKAWVCLFTCAIYRAVHFELVSSLTTENFLEAFRRFVSRRGRPSYVYTDNGINFVEANNLLQSIDWRKVERYGVVERIQWQFNPPSAAWWGGWWERMVRSMKDMLRKVLGRAALNFEEVTTVLCDCEAVTNSRPLTYLAEDTCQLVPLSPSLFLHELKNDRLPDVDIAITTQKITARLRYIQELREALRKRFRIEYLGQLKQCPSMRSTTSILKVGDVVLIGNDLQKRLDWPLARIIELIPGIDGETRVVRLKTATGELIRPVQRVFPLEVHSGEESSDELRACHQSKKKSSEKAETVPANETCEMRKDADVEKPETRTRYGRLVKPPCRFKL</sequence>
<reference evidence="5" key="1">
    <citation type="submission" date="2025-08" db="UniProtKB">
        <authorList>
            <consortium name="RefSeq"/>
        </authorList>
    </citation>
    <scope>IDENTIFICATION</scope>
    <source>
        <tissue evidence="5">Whole body</tissue>
    </source>
</reference>
<dbReference type="GeneID" id="112461010"/>
<dbReference type="Pfam" id="PF03564">
    <property type="entry name" value="DUF1759"/>
    <property type="match status" value="1"/>
</dbReference>
<dbReference type="InterPro" id="IPR043128">
    <property type="entry name" value="Rev_trsase/Diguanyl_cyclase"/>
</dbReference>
<dbReference type="GO" id="GO:0071897">
    <property type="term" value="P:DNA biosynthetic process"/>
    <property type="evidence" value="ECO:0007669"/>
    <property type="project" value="UniProtKB-ARBA"/>
</dbReference>
<dbReference type="Pfam" id="PF05380">
    <property type="entry name" value="Peptidase_A17"/>
    <property type="match status" value="1"/>
</dbReference>
<dbReference type="InterPro" id="IPR005312">
    <property type="entry name" value="DUF1759"/>
</dbReference>
<dbReference type="Gene3D" id="3.30.70.270">
    <property type="match status" value="1"/>
</dbReference>
<dbReference type="PROSITE" id="PS50994">
    <property type="entry name" value="INTEGRASE"/>
    <property type="match status" value="1"/>
</dbReference>
<dbReference type="PANTHER" id="PTHR47331">
    <property type="entry name" value="PHD-TYPE DOMAIN-CONTAINING PROTEIN"/>
    <property type="match status" value="1"/>
</dbReference>